<dbReference type="InterPro" id="IPR018727">
    <property type="entry name" value="DUF2267"/>
</dbReference>
<proteinExistence type="predicted"/>
<dbReference type="PATRIC" id="fig|1618023.3.peg.4676"/>
<keyword evidence="2" id="KW-1185">Reference proteome</keyword>
<name>A0A0D8ZSE0_9CYAN</name>
<gene>
    <name evidence="1" type="ORF">UH38_13245</name>
</gene>
<reference evidence="1 2" key="1">
    <citation type="submission" date="2015-02" db="EMBL/GenBank/DDBJ databases">
        <title>Draft genome of a novel marine cyanobacterium (Chroococcales) isolated from South Atlantic Ocean.</title>
        <authorList>
            <person name="Rigonato J."/>
            <person name="Alvarenga D.O."/>
            <person name="Branco L.H."/>
            <person name="Varani A.M."/>
            <person name="Brandini F.P."/>
            <person name="Fiore M.F."/>
        </authorList>
    </citation>
    <scope>NUCLEOTIDE SEQUENCE [LARGE SCALE GENOMIC DNA]</scope>
    <source>
        <strain evidence="1 2">CENA595</strain>
    </source>
</reference>
<dbReference type="Pfam" id="PF10025">
    <property type="entry name" value="DUF2267"/>
    <property type="match status" value="1"/>
</dbReference>
<evidence type="ECO:0000313" key="2">
    <source>
        <dbReference type="Proteomes" id="UP000032452"/>
    </source>
</evidence>
<dbReference type="RefSeq" id="WP_045055142.1">
    <property type="nucleotide sequence ID" value="NZ_CAWMDP010000056.1"/>
</dbReference>
<dbReference type="Proteomes" id="UP000032452">
    <property type="component" value="Unassembled WGS sequence"/>
</dbReference>
<dbReference type="Gene3D" id="1.10.490.110">
    <property type="entry name" value="Uncharacterized conserved protein DUF2267"/>
    <property type="match status" value="1"/>
</dbReference>
<dbReference type="AlphaFoldDB" id="A0A0D8ZSE0"/>
<dbReference type="OrthoDB" id="952780at2"/>
<protein>
    <recommendedName>
        <fullName evidence="3">DUF2267 domain-containing protein</fullName>
    </recommendedName>
</protein>
<evidence type="ECO:0008006" key="3">
    <source>
        <dbReference type="Google" id="ProtNLM"/>
    </source>
</evidence>
<organism evidence="1 2">
    <name type="scientific">Aliterella atlantica CENA595</name>
    <dbReference type="NCBI Taxonomy" id="1618023"/>
    <lineage>
        <taxon>Bacteria</taxon>
        <taxon>Bacillati</taxon>
        <taxon>Cyanobacteriota</taxon>
        <taxon>Cyanophyceae</taxon>
        <taxon>Chroococcidiopsidales</taxon>
        <taxon>Aliterellaceae</taxon>
        <taxon>Aliterella</taxon>
    </lineage>
</organism>
<dbReference type="EMBL" id="JYON01000013">
    <property type="protein sequence ID" value="KJH71252.1"/>
    <property type="molecule type" value="Genomic_DNA"/>
</dbReference>
<sequence length="125" mass="13714">MKHDEFIKHVQTVAQLSSKDEAERATRATLETIKERIVGDEASQLAAQLPKEFGQYLHGREGENGDTFGLNEFVERVSKKAGTEPTTAATHVKAVFTVLASAVTPGEFADVRANFSEDYSELFPA</sequence>
<dbReference type="STRING" id="1618023.UH38_13245"/>
<comment type="caution">
    <text evidence="1">The sequence shown here is derived from an EMBL/GenBank/DDBJ whole genome shotgun (WGS) entry which is preliminary data.</text>
</comment>
<dbReference type="InterPro" id="IPR038282">
    <property type="entry name" value="DUF2267_sf"/>
</dbReference>
<evidence type="ECO:0000313" key="1">
    <source>
        <dbReference type="EMBL" id="KJH71252.1"/>
    </source>
</evidence>
<accession>A0A0D8ZSE0</accession>